<evidence type="ECO:0000313" key="3">
    <source>
        <dbReference type="Proteomes" id="UP001596414"/>
    </source>
</evidence>
<dbReference type="PIRSF" id="PIRSF030471">
    <property type="entry name" value="STR_Vng0742h_prd"/>
    <property type="match status" value="1"/>
</dbReference>
<dbReference type="Proteomes" id="UP001596414">
    <property type="component" value="Unassembled WGS sequence"/>
</dbReference>
<organism evidence="2 3">
    <name type="scientific">Halovenus rubra</name>
    <dbReference type="NCBI Taxonomy" id="869890"/>
    <lineage>
        <taxon>Archaea</taxon>
        <taxon>Methanobacteriati</taxon>
        <taxon>Methanobacteriota</taxon>
        <taxon>Stenosarchaea group</taxon>
        <taxon>Halobacteria</taxon>
        <taxon>Halobacteriales</taxon>
        <taxon>Haloarculaceae</taxon>
        <taxon>Halovenus</taxon>
    </lineage>
</organism>
<sequence>MTLETFLEKADAPERSVAVLNRTAPEPFQIMLEKLFEEQAVSISEKVSEEYTEDTVALLENGEVVAHSPLKELQDAILLVNSDIFITGTRSLEQTRVPEVLDGLAGVRFSLRGYPESNTEKLLLILISRYIEKRAFNDQKGTLRSSFQRLSRLEDEQGTRNVYERVAATDVDVHVYGQPDWTNPPEFEVVMHGGYSFDFRSSWFVIHTPPEGSEYEPAALLAIEIDDREWDGMWTYDPEFINKLTQHIQTTL</sequence>
<reference evidence="2 3" key="1">
    <citation type="journal article" date="2014" name="Int. J. Syst. Evol. Microbiol.">
        <title>Complete genome sequence of Corynebacterium casei LMG S-19264T (=DSM 44701T), isolated from a smear-ripened cheese.</title>
        <authorList>
            <consortium name="US DOE Joint Genome Institute (JGI-PGF)"/>
            <person name="Walter F."/>
            <person name="Albersmeier A."/>
            <person name="Kalinowski J."/>
            <person name="Ruckert C."/>
        </authorList>
    </citation>
    <scope>NUCLEOTIDE SEQUENCE [LARGE SCALE GENOMIC DNA]</scope>
    <source>
        <strain evidence="2 3">CGMCC 4.7215</strain>
    </source>
</reference>
<dbReference type="EMBL" id="JBHSZQ010000047">
    <property type="protein sequence ID" value="MFC7127035.1"/>
    <property type="molecule type" value="Genomic_DNA"/>
</dbReference>
<evidence type="ECO:0000313" key="2">
    <source>
        <dbReference type="EMBL" id="MFC7127035.1"/>
    </source>
</evidence>
<name>A0ABD5X760_9EURY</name>
<protein>
    <submittedName>
        <fullName evidence="2">DICT sensory domain-containing protein</fullName>
    </submittedName>
</protein>
<dbReference type="InterPro" id="IPR019278">
    <property type="entry name" value="DICT_dom"/>
</dbReference>
<dbReference type="InterPro" id="IPR016954">
    <property type="entry name" value="Uncharacterised_Vng0742h"/>
</dbReference>
<dbReference type="Pfam" id="PF10069">
    <property type="entry name" value="DICT"/>
    <property type="match status" value="1"/>
</dbReference>
<gene>
    <name evidence="2" type="ORF">ACFQJ7_13550</name>
</gene>
<dbReference type="AlphaFoldDB" id="A0ABD5X760"/>
<accession>A0ABD5X760</accession>
<evidence type="ECO:0000259" key="1">
    <source>
        <dbReference type="Pfam" id="PF10069"/>
    </source>
</evidence>
<dbReference type="RefSeq" id="WP_267637114.1">
    <property type="nucleotide sequence ID" value="NZ_JAODIY010000009.1"/>
</dbReference>
<feature type="domain" description="DICT" evidence="1">
    <location>
        <begin position="117"/>
        <end position="210"/>
    </location>
</feature>
<proteinExistence type="predicted"/>
<comment type="caution">
    <text evidence="2">The sequence shown here is derived from an EMBL/GenBank/DDBJ whole genome shotgun (WGS) entry which is preliminary data.</text>
</comment>